<protein>
    <submittedName>
        <fullName evidence="1">Uncharacterized protein</fullName>
    </submittedName>
</protein>
<dbReference type="RefSeq" id="WP_184690702.1">
    <property type="nucleotide sequence ID" value="NZ_JACHJN010000003.1"/>
</dbReference>
<gene>
    <name evidence="1" type="ORF">FHS29_002488</name>
</gene>
<dbReference type="Pfam" id="PF19826">
    <property type="entry name" value="DUF6307"/>
    <property type="match status" value="1"/>
</dbReference>
<organism evidence="1 2">
    <name type="scientific">Saccharothrix tamanrassetensis</name>
    <dbReference type="NCBI Taxonomy" id="1051531"/>
    <lineage>
        <taxon>Bacteria</taxon>
        <taxon>Bacillati</taxon>
        <taxon>Actinomycetota</taxon>
        <taxon>Actinomycetes</taxon>
        <taxon>Pseudonocardiales</taxon>
        <taxon>Pseudonocardiaceae</taxon>
        <taxon>Saccharothrix</taxon>
    </lineage>
</organism>
<evidence type="ECO:0000313" key="2">
    <source>
        <dbReference type="Proteomes" id="UP000547510"/>
    </source>
</evidence>
<keyword evidence="2" id="KW-1185">Reference proteome</keyword>
<evidence type="ECO:0000313" key="1">
    <source>
        <dbReference type="EMBL" id="MBB5955907.1"/>
    </source>
</evidence>
<dbReference type="AlphaFoldDB" id="A0A841CIE9"/>
<accession>A0A841CIE9</accession>
<comment type="caution">
    <text evidence="1">The sequence shown here is derived from an EMBL/GenBank/DDBJ whole genome shotgun (WGS) entry which is preliminary data.</text>
</comment>
<name>A0A841CIE9_9PSEU</name>
<dbReference type="EMBL" id="JACHJN010000003">
    <property type="protein sequence ID" value="MBB5955907.1"/>
    <property type="molecule type" value="Genomic_DNA"/>
</dbReference>
<reference evidence="1 2" key="1">
    <citation type="submission" date="2020-08" db="EMBL/GenBank/DDBJ databases">
        <title>Genomic Encyclopedia of Type Strains, Phase III (KMG-III): the genomes of soil and plant-associated and newly described type strains.</title>
        <authorList>
            <person name="Whitman W."/>
        </authorList>
    </citation>
    <scope>NUCLEOTIDE SEQUENCE [LARGE SCALE GENOMIC DNA]</scope>
    <source>
        <strain evidence="1 2">CECT 8640</strain>
    </source>
</reference>
<dbReference type="InterPro" id="IPR046274">
    <property type="entry name" value="DUF6307"/>
</dbReference>
<dbReference type="Proteomes" id="UP000547510">
    <property type="component" value="Unassembled WGS sequence"/>
</dbReference>
<proteinExistence type="predicted"/>
<sequence length="50" mass="5839">MSTQYVSRYDARVDLVRRTLREHSNLEEKAAADLAVHVLHVLDHLPEQVR</sequence>